<comment type="subunit">
    <text evidence="7">Heterodimer of a TEP1-N chain and an TEP1-C chain non-covalently linked. Forms a complex composed of TEP1-N and TEP1-C heterodimer, LRIM1 and APL1C; the interaction stabilizes TEP1-N and TEP1-C heterodimer, prevents its binding to tissues while circulating in the hemolymph and protects the thioester bond from hydrolysis. Mature TEP1 and to a lesser extent full-length TEP1 interact with SPCLIP1; the interaction is induced by microbial infection.</text>
</comment>
<gene>
    <name evidence="13" type="primary">CD109_0</name>
    <name evidence="13" type="ORF">Bhyg_15933</name>
</gene>
<dbReference type="Gene3D" id="2.60.40.2950">
    <property type="match status" value="1"/>
</dbReference>
<keyword evidence="2" id="KW-0391">Immunity</keyword>
<dbReference type="InterPro" id="IPR019742">
    <property type="entry name" value="MacrogloblnA2_CS"/>
</dbReference>
<dbReference type="EMBL" id="WJQU01002003">
    <property type="protein sequence ID" value="KAJ6633451.1"/>
    <property type="molecule type" value="Genomic_DNA"/>
</dbReference>
<dbReference type="InterPro" id="IPR041555">
    <property type="entry name" value="MG3"/>
</dbReference>
<dbReference type="InterPro" id="IPR047565">
    <property type="entry name" value="Alpha-macroglob_thiol-ester_cl"/>
</dbReference>
<dbReference type="SMART" id="SM01360">
    <property type="entry name" value="A2M"/>
    <property type="match status" value="1"/>
</dbReference>
<dbReference type="SMART" id="SM01359">
    <property type="entry name" value="A2M_N_2"/>
    <property type="match status" value="1"/>
</dbReference>
<dbReference type="InterPro" id="IPR008930">
    <property type="entry name" value="Terpenoid_cyclase/PrenylTrfase"/>
</dbReference>
<dbReference type="Gene3D" id="2.60.40.10">
    <property type="entry name" value="Immunoglobulins"/>
    <property type="match status" value="1"/>
</dbReference>
<dbReference type="Proteomes" id="UP001151699">
    <property type="component" value="Unassembled WGS sequence"/>
</dbReference>
<keyword evidence="14" id="KW-1185">Reference proteome</keyword>
<feature type="domain" description="Alpha-macroglobulin receptor-binding" evidence="12">
    <location>
        <begin position="1377"/>
        <end position="1467"/>
    </location>
</feature>
<reference evidence="13" key="1">
    <citation type="submission" date="2022-07" db="EMBL/GenBank/DDBJ databases">
        <authorList>
            <person name="Trinca V."/>
            <person name="Uliana J.V.C."/>
            <person name="Torres T.T."/>
            <person name="Ward R.J."/>
            <person name="Monesi N."/>
        </authorList>
    </citation>
    <scope>NUCLEOTIDE SEQUENCE</scope>
    <source>
        <strain evidence="13">HSMRA1968</strain>
        <tissue evidence="13">Whole embryos</tissue>
    </source>
</reference>
<dbReference type="GO" id="GO:0004866">
    <property type="term" value="F:endopeptidase inhibitor activity"/>
    <property type="evidence" value="ECO:0007669"/>
    <property type="project" value="InterPro"/>
</dbReference>
<dbReference type="InterPro" id="IPR041813">
    <property type="entry name" value="A2M_TED"/>
</dbReference>
<evidence type="ECO:0000256" key="6">
    <source>
        <dbReference type="ARBA" id="ARBA00057615"/>
    </source>
</evidence>
<dbReference type="InterPro" id="IPR050473">
    <property type="entry name" value="A2M/Complement_sys"/>
</dbReference>
<comment type="function">
    <text evidence="6">Binds covalently through a thioester bond to the pathogen surface resulting in pathogen clearance.</text>
</comment>
<dbReference type="FunFam" id="2.60.40.1930:FF:000001">
    <property type="entry name" value="CD109 isoform 3"/>
    <property type="match status" value="1"/>
</dbReference>
<dbReference type="SUPFAM" id="SSF48239">
    <property type="entry name" value="Terpenoid cyclases/Protein prenyltransferases"/>
    <property type="match status" value="1"/>
</dbReference>
<evidence type="ECO:0000256" key="1">
    <source>
        <dbReference type="ARBA" id="ARBA00022729"/>
    </source>
</evidence>
<dbReference type="Pfam" id="PF00207">
    <property type="entry name" value="A2M"/>
    <property type="match status" value="1"/>
</dbReference>
<evidence type="ECO:0000256" key="4">
    <source>
        <dbReference type="ARBA" id="ARBA00023157"/>
    </source>
</evidence>
<dbReference type="SMART" id="SM01419">
    <property type="entry name" value="Thiol-ester_cl"/>
    <property type="match status" value="1"/>
</dbReference>
<dbReference type="SUPFAM" id="SSF49410">
    <property type="entry name" value="Alpha-macroglobulin receptor domain"/>
    <property type="match status" value="1"/>
</dbReference>
<protein>
    <recommendedName>
        <fullName evidence="8">TEP1-F</fullName>
    </recommendedName>
</protein>
<dbReference type="InterPro" id="IPR036595">
    <property type="entry name" value="A-macroglobulin_rcpt-bd_sf"/>
</dbReference>
<dbReference type="CDD" id="cd02897">
    <property type="entry name" value="A2M_2"/>
    <property type="match status" value="1"/>
</dbReference>
<dbReference type="Gene3D" id="1.50.10.20">
    <property type="match status" value="1"/>
</dbReference>
<name>A0A9Q0MKY8_9DIPT</name>
<evidence type="ECO:0000256" key="3">
    <source>
        <dbReference type="ARBA" id="ARBA00022966"/>
    </source>
</evidence>
<feature type="chain" id="PRO_5040384452" description="TEP1-F" evidence="9">
    <location>
        <begin position="21"/>
        <end position="1502"/>
    </location>
</feature>
<evidence type="ECO:0000313" key="14">
    <source>
        <dbReference type="Proteomes" id="UP001151699"/>
    </source>
</evidence>
<dbReference type="InterPro" id="IPR011626">
    <property type="entry name" value="Alpha-macroglobulin_TED"/>
</dbReference>
<sequence>MLRQLFVLVILACLTIGSNSYYTIVGPSYIQSDSTYKVALFSDATFPTTISLTIKNDKKFSTTQSVRLNARSNKVVDFSLGSLEAGEYKFIATGQKQLTFVNETTLTLQAKTKSVFIQTDKAMYKPGNKVQFRVIVVDKNLNPAKIKKLDIFITDASQNRIEQWLGASISKGIHIGSLQLADTPCLGNWKINVNVDDESSEKIFEVAEYVLPKFEVTVTAPKDSTYSDGALMISIKALYTYGENVKGAATVTITRNYPWDPSPQPTIAQKTVNIDGNAVAQFNIASELKVNENNWQDDFKVTVAVTEALTGVVLEGSTVATIRRQKFTVTNLDNTGNYNPGPYTLSLQFSYFDGSPYLDSVNTITVSYGTNYDKTNTTTLGTGKIGANGVADIEINLPSMDQGFYIFAKFLNFYDNVGWYQKSQPSVHSDENSLSVRLLTKDPNIKDVISVEVSSSNDLCAVNYLLTARGNLILSKTEYVAHTKSVVIDFRATFDMVPSARFVAYYITPKGNIVAGNVQISVKGLNNHVKIKTSPKERQPGESVTISIKTRPSSQVCVLGIDQSVALLKTGNDIVLPDVYNELGKYETYGGGGYPIIDPIPIGPMPMPGPIFLQPAVDVAVAPQPELAVAPERVASRKKRSIWWPGGGGSRHNFDNAGLFLLTNCNESPIIYFDDMLLPMAPAAPLPMAPMDPAVEDSPTSQPTAQEVRKYFPETWIWSCTDSGNIMFANAAMGGGPVLEKAVSAPSTSSPEVRKFFPETWIWNCSFSCSQNIDLFEKAPDTITSWYITGFATNEKFGLGVTEDKTVFKVFKKFFVSLNLPYSAKRDEGVLIQIVVFNYLARKVSTKVTLDNSLKQFEFVDPLTQVYKDKGCPLPIETSRSKTVTVNANDGVSLSFVVRPLIVGPMLIKVSATSASAGDAIEMPLLVVAEGVTQYKNKAVFVDLRETNTFTTNLTVDIPEKVVPDSTKVQVSAIGDVMGVALQNLDNLITMPCGCGEQTMLGLAPDVVIYDYLTKVGLLTPALKTKLLDYMKKGYQGQLSYKHDDHSFSAFGNSDRSGSSWLTAFVLKIFIQASPYITIDENIIAKGLIWLVGRQQKDGHFDEPGNVCHTDMQGEASKGVALTAYIVVTFLADPAKAQLYAGVINKALDYIYQTLLTLDDIYSLAIATYAAQLANYEHKDTLLQKIESLAQVRGNQKWWEKVRLVTPTDPWSRPPSVNVEITGYVLLAYIKAGKALDCLPIVNWLLAQQSNSGGFGSTQDTVVGITALATFAAIISGSNVMSCTFNYAASSSTINIDQTNSLVLQSVELPSTTKSVAVTCTGSGFSLVQVSYQFNLNNVEVSPRFVLDVEVDKKSNDYSLVLNICTSFIAGNDGNTTNMAIVEAELPTGFTADLQTTKSALASVKGFKKVETKNGNTVIVIYLDNLSTVQVCLQVFAYRLCQIADEKPVAVIVQDYYSNDRRKTTFYSRTPKDVCSICDNDECKAACGKSTKDIQCPKATGR</sequence>
<dbReference type="Pfam" id="PF07703">
    <property type="entry name" value="A2M_BRD"/>
    <property type="match status" value="1"/>
</dbReference>
<keyword evidence="5" id="KW-0325">Glycoprotein</keyword>
<dbReference type="InterPro" id="IPR011625">
    <property type="entry name" value="A2M_N_BRD"/>
</dbReference>
<dbReference type="InterPro" id="IPR001599">
    <property type="entry name" value="Macroglobln_a2"/>
</dbReference>
<dbReference type="GO" id="GO:0002376">
    <property type="term" value="P:immune system process"/>
    <property type="evidence" value="ECO:0007669"/>
    <property type="project" value="UniProtKB-KW"/>
</dbReference>
<dbReference type="Pfam" id="PF17791">
    <property type="entry name" value="MG3"/>
    <property type="match status" value="1"/>
</dbReference>
<dbReference type="Gene3D" id="2.60.40.1930">
    <property type="match status" value="2"/>
</dbReference>
<dbReference type="InterPro" id="IPR009048">
    <property type="entry name" value="A-macroglobulin_rcpt-bd"/>
</dbReference>
<comment type="caution">
    <text evidence="13">The sequence shown here is derived from an EMBL/GenBank/DDBJ whole genome shotgun (WGS) entry which is preliminary data.</text>
</comment>
<evidence type="ECO:0000313" key="13">
    <source>
        <dbReference type="EMBL" id="KAJ6633451.1"/>
    </source>
</evidence>
<dbReference type="InterPro" id="IPR002890">
    <property type="entry name" value="MG2"/>
</dbReference>
<feature type="domain" description="Alpha-2-macroglobulin" evidence="11">
    <location>
        <begin position="760"/>
        <end position="850"/>
    </location>
</feature>
<evidence type="ECO:0000259" key="12">
    <source>
        <dbReference type="SMART" id="SM01361"/>
    </source>
</evidence>
<keyword evidence="1 9" id="KW-0732">Signal</keyword>
<keyword evidence="3" id="KW-0882">Thioester bond</keyword>
<evidence type="ECO:0000256" key="5">
    <source>
        <dbReference type="ARBA" id="ARBA00023180"/>
    </source>
</evidence>
<dbReference type="Gene3D" id="2.20.130.20">
    <property type="match status" value="1"/>
</dbReference>
<feature type="domain" description="Alpha-2-macroglobulin bait region" evidence="10">
    <location>
        <begin position="434"/>
        <end position="568"/>
    </location>
</feature>
<dbReference type="PROSITE" id="PS00477">
    <property type="entry name" value="ALPHA_2_MACROGLOBULIN"/>
    <property type="match status" value="1"/>
</dbReference>
<dbReference type="Pfam" id="PF07677">
    <property type="entry name" value="A2M_recep"/>
    <property type="match status" value="1"/>
</dbReference>
<dbReference type="Gene3D" id="2.60.40.690">
    <property type="entry name" value="Alpha-macroglobulin, receptor-binding domain"/>
    <property type="match status" value="1"/>
</dbReference>
<feature type="signal peptide" evidence="9">
    <location>
        <begin position="1"/>
        <end position="20"/>
    </location>
</feature>
<dbReference type="Gene3D" id="2.60.120.1540">
    <property type="match status" value="1"/>
</dbReference>
<proteinExistence type="predicted"/>
<dbReference type="OrthoDB" id="9998011at2759"/>
<evidence type="ECO:0000256" key="2">
    <source>
        <dbReference type="ARBA" id="ARBA00022859"/>
    </source>
</evidence>
<dbReference type="Gene3D" id="2.60.40.1940">
    <property type="match status" value="1"/>
</dbReference>
<dbReference type="Pfam" id="PF01835">
    <property type="entry name" value="MG2"/>
    <property type="match status" value="1"/>
</dbReference>
<keyword evidence="4" id="KW-1015">Disulfide bond</keyword>
<evidence type="ECO:0000256" key="8">
    <source>
        <dbReference type="ARBA" id="ARBA00078071"/>
    </source>
</evidence>
<dbReference type="GO" id="GO:0005615">
    <property type="term" value="C:extracellular space"/>
    <property type="evidence" value="ECO:0007669"/>
    <property type="project" value="InterPro"/>
</dbReference>
<dbReference type="Pfam" id="PF07678">
    <property type="entry name" value="TED_complement"/>
    <property type="match status" value="1"/>
</dbReference>
<evidence type="ECO:0000256" key="9">
    <source>
        <dbReference type="SAM" id="SignalP"/>
    </source>
</evidence>
<evidence type="ECO:0000259" key="10">
    <source>
        <dbReference type="SMART" id="SM01359"/>
    </source>
</evidence>
<dbReference type="PANTHER" id="PTHR11412">
    <property type="entry name" value="MACROGLOBULIN / COMPLEMENT"/>
    <property type="match status" value="1"/>
</dbReference>
<dbReference type="InterPro" id="IPR013783">
    <property type="entry name" value="Ig-like_fold"/>
</dbReference>
<organism evidence="13 14">
    <name type="scientific">Pseudolycoriella hygida</name>
    <dbReference type="NCBI Taxonomy" id="35572"/>
    <lineage>
        <taxon>Eukaryota</taxon>
        <taxon>Metazoa</taxon>
        <taxon>Ecdysozoa</taxon>
        <taxon>Arthropoda</taxon>
        <taxon>Hexapoda</taxon>
        <taxon>Insecta</taxon>
        <taxon>Pterygota</taxon>
        <taxon>Neoptera</taxon>
        <taxon>Endopterygota</taxon>
        <taxon>Diptera</taxon>
        <taxon>Nematocera</taxon>
        <taxon>Sciaroidea</taxon>
        <taxon>Sciaridae</taxon>
        <taxon>Pseudolycoriella</taxon>
    </lineage>
</organism>
<evidence type="ECO:0000259" key="11">
    <source>
        <dbReference type="SMART" id="SM01360"/>
    </source>
</evidence>
<evidence type="ECO:0000256" key="7">
    <source>
        <dbReference type="ARBA" id="ARBA00063781"/>
    </source>
</evidence>
<accession>A0A9Q0MKY8</accession>
<dbReference type="SMART" id="SM01361">
    <property type="entry name" value="A2M_recep"/>
    <property type="match status" value="1"/>
</dbReference>
<dbReference type="PANTHER" id="PTHR11412:SF136">
    <property type="entry name" value="CD109 ANTIGEN"/>
    <property type="match status" value="1"/>
</dbReference>